<dbReference type="Gene3D" id="3.30.450.20">
    <property type="entry name" value="PAS domain"/>
    <property type="match status" value="3"/>
</dbReference>
<dbReference type="InterPro" id="IPR003594">
    <property type="entry name" value="HATPase_dom"/>
</dbReference>
<keyword evidence="3" id="KW-0597">Phosphoprotein</keyword>
<evidence type="ECO:0000259" key="9">
    <source>
        <dbReference type="PROSITE" id="PS50109"/>
    </source>
</evidence>
<dbReference type="Proteomes" id="UP001556692">
    <property type="component" value="Unassembled WGS sequence"/>
</dbReference>
<name>A0ABV3SFE7_9HYPH</name>
<dbReference type="PANTHER" id="PTHR41523">
    <property type="entry name" value="TWO-COMPONENT SYSTEM SENSOR PROTEIN"/>
    <property type="match status" value="1"/>
</dbReference>
<sequence length="513" mass="56486">MRMRTPLAALGLALALFLFVIFISGLFVWQGYRDTLDQGEQRAAAAAKTIAAHFQWIVEASRQSLGRIDDTIGFRPELLGSAELGDMDNAVAGLPANVVVRVFDRTGHELLSTAPTEDEVEIGDREYFQALRGGENFVISRLLVDRATNHQSFVIGRRLVRDGEFAGIAAIVVPSDLIADFWVSLNLGRDSSASIVGDDGWVVTRFPSLERSISLSDHVLFTHYLPEAPSGTYRSEASPADGASRLVGYYRVAGAPLVAVAAVSTETVLSDFRMRMFRIGFGAVPIFLGLAGFAGWVFRLLSHDSRRREELEDALAQNRLLLREVHHRVKNNLQTVTSLIRLQPLPPDSKRDLAGRIAAMAAVHEQIYRSDRLEAIKLDHYIRNIAEGVRSSFDGVSELRFDMKSLALDPERSMVVGLLVTEVVSNSLKHAFPGNAKGTITIRLDTDGDDIRLAILDDGVGFGEPRERSGLGMRLIDSFVRQLEGEHRLKGEGGLDFEVRFPLVNPVASTLKV</sequence>
<keyword evidence="5" id="KW-0547">Nucleotide-binding</keyword>
<evidence type="ECO:0000313" key="11">
    <source>
        <dbReference type="Proteomes" id="UP001556692"/>
    </source>
</evidence>
<dbReference type="EMBL" id="JBDPGJ010000002">
    <property type="protein sequence ID" value="MEX0405494.1"/>
    <property type="molecule type" value="Genomic_DNA"/>
</dbReference>
<evidence type="ECO:0000256" key="5">
    <source>
        <dbReference type="ARBA" id="ARBA00022741"/>
    </source>
</evidence>
<reference evidence="10 11" key="1">
    <citation type="submission" date="2024-05" db="EMBL/GenBank/DDBJ databases">
        <authorList>
            <person name="Jiang F."/>
        </authorList>
    </citation>
    <scope>NUCLEOTIDE SEQUENCE [LARGE SCALE GENOMIC DNA]</scope>
    <source>
        <strain evidence="10 11">LZ166</strain>
    </source>
</reference>
<dbReference type="PROSITE" id="PS50109">
    <property type="entry name" value="HIS_KIN"/>
    <property type="match status" value="1"/>
</dbReference>
<dbReference type="InterPro" id="IPR011102">
    <property type="entry name" value="Sig_transdc_His_kinase_HWE"/>
</dbReference>
<evidence type="ECO:0000256" key="8">
    <source>
        <dbReference type="SAM" id="Phobius"/>
    </source>
</evidence>
<dbReference type="InterPro" id="IPR054327">
    <property type="entry name" value="His-kinase-like_sensor"/>
</dbReference>
<keyword evidence="8" id="KW-0812">Transmembrane</keyword>
<keyword evidence="11" id="KW-1185">Reference proteome</keyword>
<dbReference type="InterPro" id="IPR011495">
    <property type="entry name" value="Sig_transdc_His_kin_sub2_dim/P"/>
</dbReference>
<evidence type="ECO:0000256" key="3">
    <source>
        <dbReference type="ARBA" id="ARBA00022553"/>
    </source>
</evidence>
<comment type="caution">
    <text evidence="10">The sequence shown here is derived from an EMBL/GenBank/DDBJ whole genome shotgun (WGS) entry which is preliminary data.</text>
</comment>
<dbReference type="Pfam" id="PF13581">
    <property type="entry name" value="HATPase_c_2"/>
    <property type="match status" value="1"/>
</dbReference>
<keyword evidence="8" id="KW-1133">Transmembrane helix</keyword>
<feature type="transmembrane region" description="Helical" evidence="8">
    <location>
        <begin position="276"/>
        <end position="298"/>
    </location>
</feature>
<dbReference type="CDD" id="cd12914">
    <property type="entry name" value="PDC1_DGC_like"/>
    <property type="match status" value="1"/>
</dbReference>
<keyword evidence="7" id="KW-0067">ATP-binding</keyword>
<feature type="transmembrane region" description="Helical" evidence="8">
    <location>
        <begin position="7"/>
        <end position="29"/>
    </location>
</feature>
<dbReference type="SMART" id="SM00387">
    <property type="entry name" value="HATPase_c"/>
    <property type="match status" value="1"/>
</dbReference>
<dbReference type="GO" id="GO:0016301">
    <property type="term" value="F:kinase activity"/>
    <property type="evidence" value="ECO:0007669"/>
    <property type="project" value="UniProtKB-KW"/>
</dbReference>
<keyword evidence="4" id="KW-0808">Transferase</keyword>
<evidence type="ECO:0000256" key="6">
    <source>
        <dbReference type="ARBA" id="ARBA00022777"/>
    </source>
</evidence>
<dbReference type="SUPFAM" id="SSF55874">
    <property type="entry name" value="ATPase domain of HSP90 chaperone/DNA topoisomerase II/histidine kinase"/>
    <property type="match status" value="1"/>
</dbReference>
<dbReference type="Pfam" id="PF07568">
    <property type="entry name" value="HisKA_2"/>
    <property type="match status" value="1"/>
</dbReference>
<dbReference type="RefSeq" id="WP_367953388.1">
    <property type="nucleotide sequence ID" value="NZ_JBDPGJ010000002.1"/>
</dbReference>
<dbReference type="Gene3D" id="3.30.565.10">
    <property type="entry name" value="Histidine kinase-like ATPase, C-terminal domain"/>
    <property type="match status" value="1"/>
</dbReference>
<proteinExistence type="predicted"/>
<protein>
    <recommendedName>
        <fullName evidence="2">histidine kinase</fullName>
        <ecNumber evidence="2">2.7.13.3</ecNumber>
    </recommendedName>
</protein>
<dbReference type="InterPro" id="IPR036890">
    <property type="entry name" value="HATPase_C_sf"/>
</dbReference>
<keyword evidence="8" id="KW-0472">Membrane</keyword>
<evidence type="ECO:0000313" key="10">
    <source>
        <dbReference type="EMBL" id="MEX0405494.1"/>
    </source>
</evidence>
<dbReference type="Pfam" id="PF22588">
    <property type="entry name" value="dCache_1_like"/>
    <property type="match status" value="1"/>
</dbReference>
<accession>A0ABV3SFE7</accession>
<evidence type="ECO:0000256" key="1">
    <source>
        <dbReference type="ARBA" id="ARBA00000085"/>
    </source>
</evidence>
<keyword evidence="6 10" id="KW-0418">Kinase</keyword>
<evidence type="ECO:0000256" key="2">
    <source>
        <dbReference type="ARBA" id="ARBA00012438"/>
    </source>
</evidence>
<dbReference type="InterPro" id="IPR005467">
    <property type="entry name" value="His_kinase_dom"/>
</dbReference>
<organism evidence="10 11">
    <name type="scientific">Aquibium pacificus</name>
    <dbReference type="NCBI Taxonomy" id="3153579"/>
    <lineage>
        <taxon>Bacteria</taxon>
        <taxon>Pseudomonadati</taxon>
        <taxon>Pseudomonadota</taxon>
        <taxon>Alphaproteobacteria</taxon>
        <taxon>Hyphomicrobiales</taxon>
        <taxon>Phyllobacteriaceae</taxon>
        <taxon>Aquibium</taxon>
    </lineage>
</organism>
<dbReference type="SMART" id="SM00911">
    <property type="entry name" value="HWE_HK"/>
    <property type="match status" value="1"/>
</dbReference>
<dbReference type="EC" id="2.7.13.3" evidence="2"/>
<gene>
    <name evidence="10" type="ORF">ABGN05_07480</name>
</gene>
<evidence type="ECO:0000256" key="7">
    <source>
        <dbReference type="ARBA" id="ARBA00022840"/>
    </source>
</evidence>
<evidence type="ECO:0000256" key="4">
    <source>
        <dbReference type="ARBA" id="ARBA00022679"/>
    </source>
</evidence>
<comment type="catalytic activity">
    <reaction evidence="1">
        <text>ATP + protein L-histidine = ADP + protein N-phospho-L-histidine.</text>
        <dbReference type="EC" id="2.7.13.3"/>
    </reaction>
</comment>
<feature type="domain" description="Histidine kinase" evidence="9">
    <location>
        <begin position="324"/>
        <end position="505"/>
    </location>
</feature>
<dbReference type="PANTHER" id="PTHR41523:SF8">
    <property type="entry name" value="ETHYLENE RESPONSE SENSOR PROTEIN"/>
    <property type="match status" value="1"/>
</dbReference>
<dbReference type="CDD" id="cd12915">
    <property type="entry name" value="PDC2_DGC_like"/>
    <property type="match status" value="1"/>
</dbReference>